<gene>
    <name evidence="1" type="ORF">CCAX7_37850</name>
</gene>
<protein>
    <submittedName>
        <fullName evidence="1">Uncharacterized protein</fullName>
    </submittedName>
</protein>
<proteinExistence type="predicted"/>
<accession>A0A402D0Y8</accession>
<evidence type="ECO:0000313" key="2">
    <source>
        <dbReference type="Proteomes" id="UP000287394"/>
    </source>
</evidence>
<dbReference type="EMBL" id="AP025739">
    <property type="protein sequence ID" value="BDI31734.1"/>
    <property type="molecule type" value="Genomic_DNA"/>
</dbReference>
<dbReference type="Proteomes" id="UP000287394">
    <property type="component" value="Chromosome"/>
</dbReference>
<keyword evidence="2" id="KW-1185">Reference proteome</keyword>
<reference evidence="1 2" key="1">
    <citation type="journal article" date="2019" name="Int. J. Syst. Evol. Microbiol.">
        <title>Capsulimonas corticalis gen. nov., sp. nov., an aerobic capsulated bacterium, of a novel bacterial order, Capsulimonadales ord. nov., of the class Armatimonadia of the phylum Armatimonadetes.</title>
        <authorList>
            <person name="Li J."/>
            <person name="Kudo C."/>
            <person name="Tonouchi A."/>
        </authorList>
    </citation>
    <scope>NUCLEOTIDE SEQUENCE [LARGE SCALE GENOMIC DNA]</scope>
    <source>
        <strain evidence="1 2">AX-7</strain>
    </source>
</reference>
<name>A0A402D0Y8_9BACT</name>
<dbReference type="AlphaFoldDB" id="A0A402D0Y8"/>
<dbReference type="KEGG" id="ccot:CCAX7_37850"/>
<organism evidence="1 2">
    <name type="scientific">Capsulimonas corticalis</name>
    <dbReference type="NCBI Taxonomy" id="2219043"/>
    <lineage>
        <taxon>Bacteria</taxon>
        <taxon>Bacillati</taxon>
        <taxon>Armatimonadota</taxon>
        <taxon>Armatimonadia</taxon>
        <taxon>Capsulimonadales</taxon>
        <taxon>Capsulimonadaceae</taxon>
        <taxon>Capsulimonas</taxon>
    </lineage>
</organism>
<sequence length="146" mass="15362">MRLRFAMGSVVAFAAAFGLNQLLSLTIANMIFQDPALYDGSVGFFTLIVPAFAGGLLGGLIGKTYGMQAAAAAFAVWLVAGALHPFWRVLPVTPASAHNLGLYFLVRNPVVALAFGTLGGWLGAQFATGRFTLADRMPVVIDGLEE</sequence>
<dbReference type="RefSeq" id="WP_125206170.1">
    <property type="nucleotide sequence ID" value="NZ_AP025739.1"/>
</dbReference>
<evidence type="ECO:0000313" key="1">
    <source>
        <dbReference type="EMBL" id="BDI31734.1"/>
    </source>
</evidence>